<organism evidence="1 2">
    <name type="scientific">Littorina saxatilis</name>
    <dbReference type="NCBI Taxonomy" id="31220"/>
    <lineage>
        <taxon>Eukaryota</taxon>
        <taxon>Metazoa</taxon>
        <taxon>Spiralia</taxon>
        <taxon>Lophotrochozoa</taxon>
        <taxon>Mollusca</taxon>
        <taxon>Gastropoda</taxon>
        <taxon>Caenogastropoda</taxon>
        <taxon>Littorinimorpha</taxon>
        <taxon>Littorinoidea</taxon>
        <taxon>Littorinidae</taxon>
        <taxon>Littorina</taxon>
    </lineage>
</organism>
<keyword evidence="2" id="KW-1185">Reference proteome</keyword>
<sequence>MILPFERMDIRTLVLTSGIILLNLTNIGGSLYRCMIPLQHCLGNFLPIGYAMQRVDIPTAITHLNQQCPNIESVNTCLAQYDCRHLPARRRVEAYRWFFNWMCQNTHVFEANAECWDFPFESDVTSCGEHYIAGEMGSRLHMANHPCPYVQQLVVCVREKMLKRPECSETATELYVNIIIQSSRAFSACPR</sequence>
<evidence type="ECO:0000313" key="2">
    <source>
        <dbReference type="Proteomes" id="UP001374579"/>
    </source>
</evidence>
<dbReference type="AlphaFoldDB" id="A0AAN9C2Z8"/>
<evidence type="ECO:0000313" key="1">
    <source>
        <dbReference type="EMBL" id="KAK7116573.1"/>
    </source>
</evidence>
<protein>
    <submittedName>
        <fullName evidence="1">Uncharacterized protein</fullName>
    </submittedName>
</protein>
<reference evidence="1 2" key="1">
    <citation type="submission" date="2024-02" db="EMBL/GenBank/DDBJ databases">
        <title>Chromosome-scale genome assembly of the rough periwinkle Littorina saxatilis.</title>
        <authorList>
            <person name="De Jode A."/>
            <person name="Faria R."/>
            <person name="Formenti G."/>
            <person name="Sims Y."/>
            <person name="Smith T.P."/>
            <person name="Tracey A."/>
            <person name="Wood J.M.D."/>
            <person name="Zagrodzka Z.B."/>
            <person name="Johannesson K."/>
            <person name="Butlin R.K."/>
            <person name="Leder E.H."/>
        </authorList>
    </citation>
    <scope>NUCLEOTIDE SEQUENCE [LARGE SCALE GENOMIC DNA]</scope>
    <source>
        <strain evidence="1">Snail1</strain>
        <tissue evidence="1">Muscle</tissue>
    </source>
</reference>
<dbReference type="Proteomes" id="UP001374579">
    <property type="component" value="Unassembled WGS sequence"/>
</dbReference>
<accession>A0AAN9C2Z8</accession>
<comment type="caution">
    <text evidence="1">The sequence shown here is derived from an EMBL/GenBank/DDBJ whole genome shotgun (WGS) entry which is preliminary data.</text>
</comment>
<dbReference type="EMBL" id="JBAMIC010000001">
    <property type="protein sequence ID" value="KAK7116573.1"/>
    <property type="molecule type" value="Genomic_DNA"/>
</dbReference>
<proteinExistence type="predicted"/>
<name>A0AAN9C2Z8_9CAEN</name>
<gene>
    <name evidence="1" type="ORF">V1264_002234</name>
</gene>